<keyword evidence="2" id="KW-1185">Reference proteome</keyword>
<reference evidence="1 2" key="1">
    <citation type="submission" date="2021-12" db="EMBL/GenBank/DDBJ databases">
        <title>Genome sequencing of bacteria with rrn-lacking chromosome and rrn-plasmid.</title>
        <authorList>
            <person name="Anda M."/>
            <person name="Iwasaki W."/>
        </authorList>
    </citation>
    <scope>NUCLEOTIDE SEQUENCE [LARGE SCALE GENOMIC DNA]</scope>
    <source>
        <strain evidence="1 2">NBRC 15940</strain>
    </source>
</reference>
<dbReference type="Proteomes" id="UP001310022">
    <property type="component" value="Unassembled WGS sequence"/>
</dbReference>
<dbReference type="NCBIfam" id="TIGR03806">
    <property type="entry name" value="chp_HNE_0200"/>
    <property type="match status" value="1"/>
</dbReference>
<protein>
    <recommendedName>
        <fullName evidence="3">Cytochrome C Planctomycete-type domain-containing protein</fullName>
    </recommendedName>
</protein>
<organism evidence="1 2">
    <name type="scientific">Persicobacter diffluens</name>
    <dbReference type="NCBI Taxonomy" id="981"/>
    <lineage>
        <taxon>Bacteria</taxon>
        <taxon>Pseudomonadati</taxon>
        <taxon>Bacteroidota</taxon>
        <taxon>Cytophagia</taxon>
        <taxon>Cytophagales</taxon>
        <taxon>Persicobacteraceae</taxon>
        <taxon>Persicobacter</taxon>
    </lineage>
</organism>
<dbReference type="InterPro" id="IPR022269">
    <property type="entry name" value="SO_2930-like_C"/>
</dbReference>
<gene>
    <name evidence="1" type="ORF">PEDI_12570</name>
</gene>
<accession>A0AAN4VXP8</accession>
<evidence type="ECO:0008006" key="3">
    <source>
        <dbReference type="Google" id="ProtNLM"/>
    </source>
</evidence>
<comment type="caution">
    <text evidence="1">The sequence shown here is derived from an EMBL/GenBank/DDBJ whole genome shotgun (WGS) entry which is preliminary data.</text>
</comment>
<sequence length="366" mass="41732">MKNSLLFILLCSFAFCQPKKAREETASPAQKERFDNSHLAALGKLRLSDYGFFKGELSDLLPAERVFPYELNTPLFTDYAYKKRFIYIPENSKMQYHPKETFAFPEGSVLIKNFYYPLDFRKAEGPKRIIETRLLIKEKQQWRSLPYIWSEDQKEAYLEVTGGQSQVSWINQKGEQQQNQYLIPNLNQCKSCHIKGQSISPIGPKARHLNRKVKSDQGEHNQLAYWEKQSILTKLPKSSEWPANAVWNDAQYSIDDRALAYLDINCGHCHNPEGPAKTSALDLTVFAQSNLERGINKAPIAAGRGAGNLQYDIVPGHAEASILWYRMNSDDPGIMMPELGRNMIDQEGVALIKAWIDQMGAPKNNI</sequence>
<name>A0AAN4VXP8_9BACT</name>
<dbReference type="RefSeq" id="WP_338236406.1">
    <property type="nucleotide sequence ID" value="NZ_BQKE01000001.1"/>
</dbReference>
<evidence type="ECO:0000313" key="2">
    <source>
        <dbReference type="Proteomes" id="UP001310022"/>
    </source>
</evidence>
<evidence type="ECO:0000313" key="1">
    <source>
        <dbReference type="EMBL" id="GJM60705.1"/>
    </source>
</evidence>
<proteinExistence type="predicted"/>
<dbReference type="EMBL" id="BQKE01000001">
    <property type="protein sequence ID" value="GJM60705.1"/>
    <property type="molecule type" value="Genomic_DNA"/>
</dbReference>
<dbReference type="AlphaFoldDB" id="A0AAN4VXP8"/>